<dbReference type="Proteomes" id="UP000243588">
    <property type="component" value="Unassembled WGS sequence"/>
</dbReference>
<keyword evidence="4 5" id="KW-0472">Membrane</keyword>
<dbReference type="AlphaFoldDB" id="A0A1G8B5N0"/>
<feature type="transmembrane region" description="Helical" evidence="5">
    <location>
        <begin position="97"/>
        <end position="120"/>
    </location>
</feature>
<dbReference type="EMBL" id="FNDQ01000001">
    <property type="protein sequence ID" value="SDH28562.1"/>
    <property type="molecule type" value="Genomic_DNA"/>
</dbReference>
<dbReference type="PANTHER" id="PTHR37306:SF1">
    <property type="entry name" value="COLICIN V PRODUCTION PROTEIN"/>
    <property type="match status" value="1"/>
</dbReference>
<protein>
    <submittedName>
        <fullName evidence="6">Membrane protein required for colicin V production</fullName>
    </submittedName>
</protein>
<feature type="transmembrane region" description="Helical" evidence="5">
    <location>
        <begin position="23"/>
        <end position="41"/>
    </location>
</feature>
<keyword evidence="2 5" id="KW-0812">Transmembrane</keyword>
<accession>A0A1G8B5N0</accession>
<dbReference type="GO" id="GO:0016020">
    <property type="term" value="C:membrane"/>
    <property type="evidence" value="ECO:0007669"/>
    <property type="project" value="UniProtKB-SubCell"/>
</dbReference>
<name>A0A1G8B5N0_9FLAO</name>
<dbReference type="PANTHER" id="PTHR37306">
    <property type="entry name" value="COLICIN V PRODUCTION PROTEIN"/>
    <property type="match status" value="1"/>
</dbReference>
<organism evidence="6 7">
    <name type="scientific">Myroides phaeus</name>
    <dbReference type="NCBI Taxonomy" id="702745"/>
    <lineage>
        <taxon>Bacteria</taxon>
        <taxon>Pseudomonadati</taxon>
        <taxon>Bacteroidota</taxon>
        <taxon>Flavobacteriia</taxon>
        <taxon>Flavobacteriales</taxon>
        <taxon>Flavobacteriaceae</taxon>
        <taxon>Myroides</taxon>
    </lineage>
</organism>
<dbReference type="STRING" id="702745.SAMN05421818_101176"/>
<keyword evidence="3 5" id="KW-1133">Transmembrane helix</keyword>
<evidence type="ECO:0000313" key="6">
    <source>
        <dbReference type="EMBL" id="SDH28562.1"/>
    </source>
</evidence>
<dbReference type="GO" id="GO:0009403">
    <property type="term" value="P:toxin biosynthetic process"/>
    <property type="evidence" value="ECO:0007669"/>
    <property type="project" value="InterPro"/>
</dbReference>
<sequence length="180" mass="20283">MFLDVIALIAFVFALYKGIKDGFFVSVVAFLAIFIGAIGALKFSNVVKEFLFESFGWQTSFLPVIAFVLTFFFAILIAKFLANLVTKFFDAVFLGMFNRFFGALFQVLVVVLVGSMLLSFFDQINNIFQVVKKETLEASYSYQVYLVVSDSILPSFFQLIKTLFEKSVEVLHTTTPSESV</sequence>
<evidence type="ECO:0000256" key="4">
    <source>
        <dbReference type="ARBA" id="ARBA00023136"/>
    </source>
</evidence>
<dbReference type="InterPro" id="IPR003825">
    <property type="entry name" value="Colicin-V_CvpA"/>
</dbReference>
<dbReference type="Pfam" id="PF02674">
    <property type="entry name" value="Colicin_V"/>
    <property type="match status" value="1"/>
</dbReference>
<keyword evidence="7" id="KW-1185">Reference proteome</keyword>
<dbReference type="RefSeq" id="WP_090404756.1">
    <property type="nucleotide sequence ID" value="NZ_FNDQ01000001.1"/>
</dbReference>
<proteinExistence type="predicted"/>
<evidence type="ECO:0000256" key="5">
    <source>
        <dbReference type="SAM" id="Phobius"/>
    </source>
</evidence>
<evidence type="ECO:0000313" key="7">
    <source>
        <dbReference type="Proteomes" id="UP000243588"/>
    </source>
</evidence>
<gene>
    <name evidence="6" type="ORF">SAMN05421818_101176</name>
</gene>
<evidence type="ECO:0000256" key="3">
    <source>
        <dbReference type="ARBA" id="ARBA00022989"/>
    </source>
</evidence>
<reference evidence="7" key="1">
    <citation type="submission" date="2016-10" db="EMBL/GenBank/DDBJ databases">
        <authorList>
            <person name="Varghese N."/>
            <person name="Submissions S."/>
        </authorList>
    </citation>
    <scope>NUCLEOTIDE SEQUENCE [LARGE SCALE GENOMIC DNA]</scope>
    <source>
        <strain evidence="7">DSM 23313</strain>
    </source>
</reference>
<evidence type="ECO:0000256" key="1">
    <source>
        <dbReference type="ARBA" id="ARBA00004141"/>
    </source>
</evidence>
<evidence type="ECO:0000256" key="2">
    <source>
        <dbReference type="ARBA" id="ARBA00022692"/>
    </source>
</evidence>
<comment type="subcellular location">
    <subcellularLocation>
        <location evidence="1">Membrane</location>
        <topology evidence="1">Multi-pass membrane protein</topology>
    </subcellularLocation>
</comment>
<feature type="transmembrane region" description="Helical" evidence="5">
    <location>
        <begin position="61"/>
        <end position="85"/>
    </location>
</feature>